<gene>
    <name evidence="1" type="ORF">I4F81_007274</name>
</gene>
<accession>A0ACC3C3N8</accession>
<evidence type="ECO:0000313" key="2">
    <source>
        <dbReference type="Proteomes" id="UP000798662"/>
    </source>
</evidence>
<proteinExistence type="predicted"/>
<dbReference type="Proteomes" id="UP000798662">
    <property type="component" value="Chromosome 2"/>
</dbReference>
<name>A0ACC3C3N8_PYRYE</name>
<protein>
    <submittedName>
        <fullName evidence="1">Uncharacterized protein</fullName>
    </submittedName>
</protein>
<organism evidence="1 2">
    <name type="scientific">Pyropia yezoensis</name>
    <name type="common">Susabi-nori</name>
    <name type="synonym">Porphyra yezoensis</name>
    <dbReference type="NCBI Taxonomy" id="2788"/>
    <lineage>
        <taxon>Eukaryota</taxon>
        <taxon>Rhodophyta</taxon>
        <taxon>Bangiophyceae</taxon>
        <taxon>Bangiales</taxon>
        <taxon>Bangiaceae</taxon>
        <taxon>Pyropia</taxon>
    </lineage>
</organism>
<sequence length="325" mass="34959">MKLTFVTDERLRVQTMAHDDAPRARPPCVHRVSSTRPPHRPAPSPAPPLPLPPPPPPPPPSVAARGHTAAARAASPRDLPGCRPSPPPPFLARLPVRLPLPAPPRAPPPRTGRRPHAAAAMARRGSVYLYVPNLIGYARIVLAVVAFANYWAYVRFTGFYLVGFLLDAADGYAARRLNQHSDFGAALDMLTDRLCTGALLTLLSHLYPSAAAVFLGLIILDGYSHWLQMAASLCAGASSHKTSSPSRILTFYYWRPVLTIACLLNELFFLTLYLLHFLSSTHPARAPVAALATVAAPVAVAKQVVSAWQVVAAHRLMGASGGRSD</sequence>
<evidence type="ECO:0000313" key="1">
    <source>
        <dbReference type="EMBL" id="KAK1864730.1"/>
    </source>
</evidence>
<reference evidence="1" key="1">
    <citation type="submission" date="2019-11" db="EMBL/GenBank/DDBJ databases">
        <title>Nori genome reveals adaptations in red seaweeds to the harsh intertidal environment.</title>
        <authorList>
            <person name="Wang D."/>
            <person name="Mao Y."/>
        </authorList>
    </citation>
    <scope>NUCLEOTIDE SEQUENCE</scope>
    <source>
        <tissue evidence="1">Gametophyte</tissue>
    </source>
</reference>
<keyword evidence="2" id="KW-1185">Reference proteome</keyword>
<dbReference type="EMBL" id="CM020619">
    <property type="protein sequence ID" value="KAK1864730.1"/>
    <property type="molecule type" value="Genomic_DNA"/>
</dbReference>
<comment type="caution">
    <text evidence="1">The sequence shown here is derived from an EMBL/GenBank/DDBJ whole genome shotgun (WGS) entry which is preliminary data.</text>
</comment>